<comment type="caution">
    <text evidence="2">The sequence shown here is derived from an EMBL/GenBank/DDBJ whole genome shotgun (WGS) entry which is preliminary data.</text>
</comment>
<accession>A0A7W8FZ42</accession>
<evidence type="ECO:0000313" key="2">
    <source>
        <dbReference type="EMBL" id="MBB5206784.1"/>
    </source>
</evidence>
<keyword evidence="3" id="KW-1185">Reference proteome</keyword>
<evidence type="ECO:0000313" key="3">
    <source>
        <dbReference type="Proteomes" id="UP000521199"/>
    </source>
</evidence>
<dbReference type="AlphaFoldDB" id="A0A7W8FZ42"/>
<proteinExistence type="predicted"/>
<organism evidence="2 3">
    <name type="scientific">Chiayiivirga flava</name>
    <dbReference type="NCBI Taxonomy" id="659595"/>
    <lineage>
        <taxon>Bacteria</taxon>
        <taxon>Pseudomonadati</taxon>
        <taxon>Pseudomonadota</taxon>
        <taxon>Gammaproteobacteria</taxon>
        <taxon>Lysobacterales</taxon>
        <taxon>Lysobacteraceae</taxon>
        <taxon>Chiayiivirga</taxon>
    </lineage>
</organism>
<sequence>MIQFDLIDWAACAPGLATRDAWRAWAVSAFLPAGDETPALAELPPMMRRRIDRLGRVAIQALAWCRDADATGVPVVFASRHGDVARSQQLLETLAADASLSPAGFGLSVHNAIAALYSLAYAERGNYTALAAGIDSAEAAAVEAAGLLGDGAPQVLLVVYDAVIPAVHADFLDEPDPCYAWAWRIAPAGSGGTRLSLDTTMEDAPPPPHAPRLPHGLDVLRFVLSGDAQLQHRGATGTWRWRRDA</sequence>
<dbReference type="Proteomes" id="UP000521199">
    <property type="component" value="Unassembled WGS sequence"/>
</dbReference>
<dbReference type="RefSeq" id="WP_183959085.1">
    <property type="nucleotide sequence ID" value="NZ_JACHHP010000001.1"/>
</dbReference>
<reference evidence="2 3" key="1">
    <citation type="submission" date="2020-08" db="EMBL/GenBank/DDBJ databases">
        <title>Genomic Encyclopedia of Type Strains, Phase IV (KMG-IV): sequencing the most valuable type-strain genomes for metagenomic binning, comparative biology and taxonomic classification.</title>
        <authorList>
            <person name="Goeker M."/>
        </authorList>
    </citation>
    <scope>NUCLEOTIDE SEQUENCE [LARGE SCALE GENOMIC DNA]</scope>
    <source>
        <strain evidence="2 3">DSM 24163</strain>
    </source>
</reference>
<evidence type="ECO:0000259" key="1">
    <source>
        <dbReference type="Pfam" id="PF13723"/>
    </source>
</evidence>
<gene>
    <name evidence="2" type="ORF">HNQ52_000300</name>
</gene>
<name>A0A7W8FZ42_9GAMM</name>
<dbReference type="Pfam" id="PF13723">
    <property type="entry name" value="Ketoacyl-synt_2"/>
    <property type="match status" value="1"/>
</dbReference>
<feature type="domain" description="Beta-ketoacyl synthase-like N-terminal" evidence="1">
    <location>
        <begin position="22"/>
        <end position="241"/>
    </location>
</feature>
<dbReference type="InterPro" id="IPR014030">
    <property type="entry name" value="Ketoacyl_synth_N"/>
</dbReference>
<protein>
    <recommendedName>
        <fullName evidence="1">Beta-ketoacyl synthase-like N-terminal domain-containing protein</fullName>
    </recommendedName>
</protein>
<dbReference type="EMBL" id="JACHHP010000001">
    <property type="protein sequence ID" value="MBB5206784.1"/>
    <property type="molecule type" value="Genomic_DNA"/>
</dbReference>